<evidence type="ECO:0000256" key="1">
    <source>
        <dbReference type="SAM" id="Phobius"/>
    </source>
</evidence>
<keyword evidence="1" id="KW-1133">Transmembrane helix</keyword>
<dbReference type="EMBL" id="GGEC01035044">
    <property type="protein sequence ID" value="MBX15528.1"/>
    <property type="molecule type" value="Transcribed_RNA"/>
</dbReference>
<organism evidence="2">
    <name type="scientific">Rhizophora mucronata</name>
    <name type="common">Asiatic mangrove</name>
    <dbReference type="NCBI Taxonomy" id="61149"/>
    <lineage>
        <taxon>Eukaryota</taxon>
        <taxon>Viridiplantae</taxon>
        <taxon>Streptophyta</taxon>
        <taxon>Embryophyta</taxon>
        <taxon>Tracheophyta</taxon>
        <taxon>Spermatophyta</taxon>
        <taxon>Magnoliopsida</taxon>
        <taxon>eudicotyledons</taxon>
        <taxon>Gunneridae</taxon>
        <taxon>Pentapetalae</taxon>
        <taxon>rosids</taxon>
        <taxon>fabids</taxon>
        <taxon>Malpighiales</taxon>
        <taxon>Rhizophoraceae</taxon>
        <taxon>Rhizophora</taxon>
    </lineage>
</organism>
<name>A0A2P2LC38_RHIMU</name>
<accession>A0A2P2LC38</accession>
<keyword evidence="1" id="KW-0472">Membrane</keyword>
<protein>
    <submittedName>
        <fullName evidence="2">Uncharacterized protein</fullName>
    </submittedName>
</protein>
<proteinExistence type="predicted"/>
<dbReference type="AlphaFoldDB" id="A0A2P2LC38"/>
<sequence>MLLGSLGILHLILLLLINIVPLEEL</sequence>
<feature type="transmembrane region" description="Helical" evidence="1">
    <location>
        <begin position="6"/>
        <end position="22"/>
    </location>
</feature>
<evidence type="ECO:0000313" key="2">
    <source>
        <dbReference type="EMBL" id="MBX15528.1"/>
    </source>
</evidence>
<keyword evidence="1" id="KW-0812">Transmembrane</keyword>
<reference evidence="2" key="1">
    <citation type="submission" date="2018-02" db="EMBL/GenBank/DDBJ databases">
        <title>Rhizophora mucronata_Transcriptome.</title>
        <authorList>
            <person name="Meera S.P."/>
            <person name="Sreeshan A."/>
            <person name="Augustine A."/>
        </authorList>
    </citation>
    <scope>NUCLEOTIDE SEQUENCE</scope>
    <source>
        <tissue evidence="2">Leaf</tissue>
    </source>
</reference>